<keyword evidence="4" id="KW-1185">Reference proteome</keyword>
<gene>
    <name evidence="3" type="ORF">D9R14_08810</name>
</gene>
<sequence>MLQSYRIVGAATAAIGAAAFYGGSLLPPVPGQNVGPNVFPMVTGGGLFLCGMLIALGVGRRYEQEIEADVAAHAAVHVGAQAAAQIGAQVGAQAGATPAPTQVRHGPLHALRVLVPPGLLIFYALAADSLGFVPTAAIIALTLCRALGAPWRSAVLVALLAPPAVHFAFADLLRVPLPPGLLPMPW</sequence>
<dbReference type="Proteomes" id="UP000269692">
    <property type="component" value="Unassembled WGS sequence"/>
</dbReference>
<keyword evidence="1" id="KW-0472">Membrane</keyword>
<evidence type="ECO:0000256" key="1">
    <source>
        <dbReference type="SAM" id="Phobius"/>
    </source>
</evidence>
<name>A0A3L7AFB8_9HYPH</name>
<keyword evidence="1" id="KW-1133">Transmembrane helix</keyword>
<feature type="domain" description="DUF1468" evidence="2">
    <location>
        <begin position="7"/>
        <end position="178"/>
    </location>
</feature>
<dbReference type="InterPro" id="IPR009936">
    <property type="entry name" value="DUF1468"/>
</dbReference>
<dbReference type="AlphaFoldDB" id="A0A3L7AFB8"/>
<keyword evidence="1" id="KW-0812">Transmembrane</keyword>
<evidence type="ECO:0000313" key="3">
    <source>
        <dbReference type="EMBL" id="RLP78947.1"/>
    </source>
</evidence>
<feature type="transmembrane region" description="Helical" evidence="1">
    <location>
        <begin position="38"/>
        <end position="58"/>
    </location>
</feature>
<reference evidence="3 4" key="1">
    <citation type="submission" date="2018-10" db="EMBL/GenBank/DDBJ databases">
        <title>Xanthobacter tagetidis genome sequencing and assembly.</title>
        <authorList>
            <person name="Maclea K.S."/>
            <person name="Goen A.E."/>
            <person name="Fatima S.A."/>
        </authorList>
    </citation>
    <scope>NUCLEOTIDE SEQUENCE [LARGE SCALE GENOMIC DNA]</scope>
    <source>
        <strain evidence="3 4">ATCC 700314</strain>
    </source>
</reference>
<dbReference type="EMBL" id="RCTF01000006">
    <property type="protein sequence ID" value="RLP78947.1"/>
    <property type="molecule type" value="Genomic_DNA"/>
</dbReference>
<organism evidence="3 4">
    <name type="scientific">Xanthobacter tagetidis</name>
    <dbReference type="NCBI Taxonomy" id="60216"/>
    <lineage>
        <taxon>Bacteria</taxon>
        <taxon>Pseudomonadati</taxon>
        <taxon>Pseudomonadota</taxon>
        <taxon>Alphaproteobacteria</taxon>
        <taxon>Hyphomicrobiales</taxon>
        <taxon>Xanthobacteraceae</taxon>
        <taxon>Xanthobacter</taxon>
    </lineage>
</organism>
<feature type="transmembrane region" description="Helical" evidence="1">
    <location>
        <begin position="120"/>
        <end position="143"/>
    </location>
</feature>
<protein>
    <submittedName>
        <fullName evidence="3">Tripartite tricarboxylate transporter TctB family protein</fullName>
    </submittedName>
</protein>
<dbReference type="RefSeq" id="WP_121622961.1">
    <property type="nucleotide sequence ID" value="NZ_JACIIW010000002.1"/>
</dbReference>
<evidence type="ECO:0000313" key="4">
    <source>
        <dbReference type="Proteomes" id="UP000269692"/>
    </source>
</evidence>
<dbReference type="OrthoDB" id="6174504at2"/>
<dbReference type="Pfam" id="PF07331">
    <property type="entry name" value="TctB"/>
    <property type="match status" value="1"/>
</dbReference>
<accession>A0A3L7AFB8</accession>
<feature type="transmembrane region" description="Helical" evidence="1">
    <location>
        <begin position="7"/>
        <end position="26"/>
    </location>
</feature>
<evidence type="ECO:0000259" key="2">
    <source>
        <dbReference type="Pfam" id="PF07331"/>
    </source>
</evidence>
<feature type="transmembrane region" description="Helical" evidence="1">
    <location>
        <begin position="149"/>
        <end position="169"/>
    </location>
</feature>
<comment type="caution">
    <text evidence="3">The sequence shown here is derived from an EMBL/GenBank/DDBJ whole genome shotgun (WGS) entry which is preliminary data.</text>
</comment>
<proteinExistence type="predicted"/>